<dbReference type="PANTHER" id="PTHR43877">
    <property type="entry name" value="AMINOALKYLPHOSPHONATE N-ACETYLTRANSFERASE-RELATED-RELATED"/>
    <property type="match status" value="1"/>
</dbReference>
<accession>A0ABV6KY38</accession>
<keyword evidence="2 4" id="KW-0012">Acyltransferase</keyword>
<dbReference type="EMBL" id="JBHLUU010000127">
    <property type="protein sequence ID" value="MFC0478154.1"/>
    <property type="molecule type" value="Genomic_DNA"/>
</dbReference>
<gene>
    <name evidence="4" type="ORF">ACFFHF_23475</name>
</gene>
<evidence type="ECO:0000259" key="3">
    <source>
        <dbReference type="PROSITE" id="PS51186"/>
    </source>
</evidence>
<organism evidence="4 5">
    <name type="scientific">Robertmurraya beringensis</name>
    <dbReference type="NCBI Taxonomy" id="641660"/>
    <lineage>
        <taxon>Bacteria</taxon>
        <taxon>Bacillati</taxon>
        <taxon>Bacillota</taxon>
        <taxon>Bacilli</taxon>
        <taxon>Bacillales</taxon>
        <taxon>Bacillaceae</taxon>
        <taxon>Robertmurraya</taxon>
    </lineage>
</organism>
<dbReference type="InterPro" id="IPR000182">
    <property type="entry name" value="GNAT_dom"/>
</dbReference>
<sequence length="169" mass="19271">MFIRKAIPADAKGIAKVHVDSWRTTYKHIFPDDYLQSLTYESREELWNGVIPNGHVYVAENHQGEIVGFSSGGKERTGDYPGYEGELYAIYILQEYQGKGIGRQLVKPLIEQFKNEGMNSMTVFVLEENPSKHFYQSLGATEIDRLKDTIAGKEVIELVYGWKDFSIIT</sequence>
<protein>
    <submittedName>
        <fullName evidence="4">GNAT family N-acetyltransferase</fullName>
        <ecNumber evidence="4">2.3.-.-</ecNumber>
    </submittedName>
</protein>
<dbReference type="Proteomes" id="UP001589738">
    <property type="component" value="Unassembled WGS sequence"/>
</dbReference>
<reference evidence="4 5" key="1">
    <citation type="submission" date="2024-09" db="EMBL/GenBank/DDBJ databases">
        <authorList>
            <person name="Sun Q."/>
            <person name="Mori K."/>
        </authorList>
    </citation>
    <scope>NUCLEOTIDE SEQUENCE [LARGE SCALE GENOMIC DNA]</scope>
    <source>
        <strain evidence="4 5">CGMCC 1.9126</strain>
    </source>
</reference>
<dbReference type="EC" id="2.3.-.-" evidence="4"/>
<dbReference type="RefSeq" id="WP_160546056.1">
    <property type="nucleotide sequence ID" value="NZ_JBHLUU010000127.1"/>
</dbReference>
<dbReference type="InterPro" id="IPR050832">
    <property type="entry name" value="Bact_Acetyltransf"/>
</dbReference>
<evidence type="ECO:0000256" key="1">
    <source>
        <dbReference type="ARBA" id="ARBA00022679"/>
    </source>
</evidence>
<dbReference type="Gene3D" id="3.40.630.30">
    <property type="match status" value="1"/>
</dbReference>
<dbReference type="SUPFAM" id="SSF55729">
    <property type="entry name" value="Acyl-CoA N-acyltransferases (Nat)"/>
    <property type="match status" value="1"/>
</dbReference>
<dbReference type="GO" id="GO:0016746">
    <property type="term" value="F:acyltransferase activity"/>
    <property type="evidence" value="ECO:0007669"/>
    <property type="project" value="UniProtKB-KW"/>
</dbReference>
<evidence type="ECO:0000256" key="2">
    <source>
        <dbReference type="ARBA" id="ARBA00023315"/>
    </source>
</evidence>
<evidence type="ECO:0000313" key="4">
    <source>
        <dbReference type="EMBL" id="MFC0478154.1"/>
    </source>
</evidence>
<evidence type="ECO:0000313" key="5">
    <source>
        <dbReference type="Proteomes" id="UP001589738"/>
    </source>
</evidence>
<dbReference type="InterPro" id="IPR016181">
    <property type="entry name" value="Acyl_CoA_acyltransferase"/>
</dbReference>
<name>A0ABV6KY38_9BACI</name>
<dbReference type="PROSITE" id="PS51186">
    <property type="entry name" value="GNAT"/>
    <property type="match status" value="1"/>
</dbReference>
<comment type="caution">
    <text evidence="4">The sequence shown here is derived from an EMBL/GenBank/DDBJ whole genome shotgun (WGS) entry which is preliminary data.</text>
</comment>
<dbReference type="CDD" id="cd04301">
    <property type="entry name" value="NAT_SF"/>
    <property type="match status" value="1"/>
</dbReference>
<feature type="domain" description="N-acetyltransferase" evidence="3">
    <location>
        <begin position="1"/>
        <end position="163"/>
    </location>
</feature>
<keyword evidence="5" id="KW-1185">Reference proteome</keyword>
<keyword evidence="1 4" id="KW-0808">Transferase</keyword>
<proteinExistence type="predicted"/>
<dbReference type="Pfam" id="PF00583">
    <property type="entry name" value="Acetyltransf_1"/>
    <property type="match status" value="1"/>
</dbReference>